<dbReference type="InterPro" id="IPR023365">
    <property type="entry name" value="Sortase_dom-sf"/>
</dbReference>
<keyword evidence="4" id="KW-0812">Transmembrane</keyword>
<dbReference type="SUPFAM" id="SSF63817">
    <property type="entry name" value="Sortase"/>
    <property type="match status" value="1"/>
</dbReference>
<evidence type="ECO:0000313" key="5">
    <source>
        <dbReference type="EMBL" id="OFW34572.1"/>
    </source>
</evidence>
<feature type="compositionally biased region" description="Basic and acidic residues" evidence="3">
    <location>
        <begin position="82"/>
        <end position="96"/>
    </location>
</feature>
<keyword evidence="1" id="KW-0378">Hydrolase</keyword>
<dbReference type="InterPro" id="IPR005754">
    <property type="entry name" value="Sortase"/>
</dbReference>
<dbReference type="InterPro" id="IPR042003">
    <property type="entry name" value="Sortase_E"/>
</dbReference>
<comment type="caution">
    <text evidence="5">The sequence shown here is derived from an EMBL/GenBank/DDBJ whole genome shotgun (WGS) entry which is preliminary data.</text>
</comment>
<dbReference type="Pfam" id="PF04203">
    <property type="entry name" value="Sortase"/>
    <property type="match status" value="1"/>
</dbReference>
<keyword evidence="4" id="KW-1133">Transmembrane helix</keyword>
<name>A0A1F2UNM7_9ACTN</name>
<keyword evidence="4" id="KW-0472">Membrane</keyword>
<feature type="region of interest" description="Disordered" evidence="3">
    <location>
        <begin position="52"/>
        <end position="117"/>
    </location>
</feature>
<dbReference type="CDD" id="cd05830">
    <property type="entry name" value="Sortase_E"/>
    <property type="match status" value="1"/>
</dbReference>
<feature type="active site" description="Acyl-thioester intermediate" evidence="2">
    <location>
        <position position="232"/>
    </location>
</feature>
<evidence type="ECO:0000256" key="4">
    <source>
        <dbReference type="SAM" id="Phobius"/>
    </source>
</evidence>
<evidence type="ECO:0008006" key="7">
    <source>
        <dbReference type="Google" id="ProtNLM"/>
    </source>
</evidence>
<organism evidence="5 6">
    <name type="scientific">Candidatus Aquicultor primus</name>
    <dbReference type="NCBI Taxonomy" id="1797195"/>
    <lineage>
        <taxon>Bacteria</taxon>
        <taxon>Bacillati</taxon>
        <taxon>Actinomycetota</taxon>
        <taxon>Candidatus Aquicultoria</taxon>
        <taxon>Candidatus Aquicultorales</taxon>
        <taxon>Candidatus Aquicultoraceae</taxon>
        <taxon>Candidatus Aquicultor</taxon>
    </lineage>
</organism>
<dbReference type="Gene3D" id="2.40.260.10">
    <property type="entry name" value="Sortase"/>
    <property type="match status" value="1"/>
</dbReference>
<feature type="transmembrane region" description="Helical" evidence="4">
    <location>
        <begin position="12"/>
        <end position="30"/>
    </location>
</feature>
<dbReference type="NCBIfam" id="TIGR01076">
    <property type="entry name" value="sortase_fam"/>
    <property type="match status" value="1"/>
</dbReference>
<evidence type="ECO:0000256" key="2">
    <source>
        <dbReference type="PIRSR" id="PIRSR605754-1"/>
    </source>
</evidence>
<reference evidence="5 6" key="1">
    <citation type="journal article" date="2016" name="Nat. Commun.">
        <title>Thousands of microbial genomes shed light on interconnected biogeochemical processes in an aquifer system.</title>
        <authorList>
            <person name="Anantharaman K."/>
            <person name="Brown C.T."/>
            <person name="Hug L.A."/>
            <person name="Sharon I."/>
            <person name="Castelle C.J."/>
            <person name="Probst A.J."/>
            <person name="Thomas B.C."/>
            <person name="Singh A."/>
            <person name="Wilkins M.J."/>
            <person name="Karaoz U."/>
            <person name="Brodie E.L."/>
            <person name="Williams K.H."/>
            <person name="Hubbard S.S."/>
            <person name="Banfield J.F."/>
        </authorList>
    </citation>
    <scope>NUCLEOTIDE SEQUENCE [LARGE SCALE GENOMIC DNA]</scope>
</reference>
<dbReference type="AlphaFoldDB" id="A0A1F2UNM7"/>
<accession>A0A1F2UNM7</accession>
<feature type="active site" description="Proton donor/acceptor" evidence="2">
    <location>
        <position position="172"/>
    </location>
</feature>
<proteinExistence type="predicted"/>
<dbReference type="EMBL" id="MELI01000041">
    <property type="protein sequence ID" value="OFW34572.1"/>
    <property type="molecule type" value="Genomic_DNA"/>
</dbReference>
<sequence length="252" mass="27975">MAAGKRAMIYRIVGLALIAVGAYILLQIAYTDVYTGYKQRQLQSDWNKATTAVSEKRERTPAILSQSIEDSPTIERATTNKAEAKEPAEAAAEEKTSQSQEIAVEKKAAPPTTEARKKFKEKDPFARIVIPKIDLDAIVVEGVSPESLNLGPGHMEETPYPGEIGNMVISGHRVTHSRPFFYLDELEKGDLILVSDASEQYAYYVVETKVVKPTEISVIDPTEDRTLTLTTCNPRFSARTRLIIVAKMRDSE</sequence>
<protein>
    <recommendedName>
        <fullName evidence="7">Class E sortase</fullName>
    </recommendedName>
</protein>
<evidence type="ECO:0000256" key="3">
    <source>
        <dbReference type="SAM" id="MobiDB-lite"/>
    </source>
</evidence>
<feature type="compositionally biased region" description="Basic and acidic residues" evidence="3">
    <location>
        <begin position="103"/>
        <end position="117"/>
    </location>
</feature>
<evidence type="ECO:0000256" key="1">
    <source>
        <dbReference type="ARBA" id="ARBA00022801"/>
    </source>
</evidence>
<evidence type="ECO:0000313" key="6">
    <source>
        <dbReference type="Proteomes" id="UP000178086"/>
    </source>
</evidence>
<dbReference type="Proteomes" id="UP000178086">
    <property type="component" value="Unassembled WGS sequence"/>
</dbReference>
<dbReference type="GO" id="GO:0016787">
    <property type="term" value="F:hydrolase activity"/>
    <property type="evidence" value="ECO:0007669"/>
    <property type="project" value="UniProtKB-KW"/>
</dbReference>
<gene>
    <name evidence="5" type="ORF">A2074_02760</name>
</gene>